<keyword evidence="1" id="KW-1133">Transmembrane helix</keyword>
<evidence type="ECO:0000313" key="2">
    <source>
        <dbReference type="EMBL" id="SJM94936.1"/>
    </source>
</evidence>
<feature type="transmembrane region" description="Helical" evidence="1">
    <location>
        <begin position="6"/>
        <end position="23"/>
    </location>
</feature>
<keyword evidence="1" id="KW-0812">Transmembrane</keyword>
<name>A0A1R4HFE8_9GAMM</name>
<keyword evidence="1" id="KW-0472">Membrane</keyword>
<dbReference type="EMBL" id="FUKI01000139">
    <property type="protein sequence ID" value="SJM94936.1"/>
    <property type="molecule type" value="Genomic_DNA"/>
</dbReference>
<sequence>MRYLGIGLILGMIGGIKLMWTQLNKKMTTLNIQKLLNALEKVRHNMKMSIKLEAI</sequence>
<dbReference type="Proteomes" id="UP000195667">
    <property type="component" value="Unassembled WGS sequence"/>
</dbReference>
<proteinExistence type="predicted"/>
<reference evidence="3" key="1">
    <citation type="submission" date="2017-02" db="EMBL/GenBank/DDBJ databases">
        <authorList>
            <person name="Daims H."/>
        </authorList>
    </citation>
    <scope>NUCLEOTIDE SEQUENCE [LARGE SCALE GENOMIC DNA]</scope>
</reference>
<organism evidence="2 3">
    <name type="scientific">Crenothrix polyspora</name>
    <dbReference type="NCBI Taxonomy" id="360316"/>
    <lineage>
        <taxon>Bacteria</taxon>
        <taxon>Pseudomonadati</taxon>
        <taxon>Pseudomonadota</taxon>
        <taxon>Gammaproteobacteria</taxon>
        <taxon>Methylococcales</taxon>
        <taxon>Crenotrichaceae</taxon>
        <taxon>Crenothrix</taxon>
    </lineage>
</organism>
<gene>
    <name evidence="2" type="ORF">CRENPOLYSF1_610009</name>
</gene>
<evidence type="ECO:0000313" key="3">
    <source>
        <dbReference type="Proteomes" id="UP000195667"/>
    </source>
</evidence>
<keyword evidence="3" id="KW-1185">Reference proteome</keyword>
<dbReference type="AlphaFoldDB" id="A0A1R4HFE8"/>
<evidence type="ECO:0000256" key="1">
    <source>
        <dbReference type="SAM" id="Phobius"/>
    </source>
</evidence>
<protein>
    <submittedName>
        <fullName evidence="2">Uncharacterized protein</fullName>
    </submittedName>
</protein>
<accession>A0A1R4HFE8</accession>